<proteinExistence type="predicted"/>
<keyword evidence="2" id="KW-0732">Signal</keyword>
<feature type="chain" id="PRO_5012338464" description="VPEID-CTERM protein sorting domain protein" evidence="2">
    <location>
        <begin position="24"/>
        <end position="87"/>
    </location>
</feature>
<dbReference type="KEGG" id="hdi:HDIA_2628"/>
<dbReference type="AlphaFoldDB" id="A0A2C9D7M3"/>
<feature type="signal peptide" evidence="2">
    <location>
        <begin position="1"/>
        <end position="23"/>
    </location>
</feature>
<evidence type="ECO:0000313" key="4">
    <source>
        <dbReference type="Proteomes" id="UP000223606"/>
    </source>
</evidence>
<evidence type="ECO:0000313" key="3">
    <source>
        <dbReference type="EMBL" id="SON56169.1"/>
    </source>
</evidence>
<organism evidence="3 4">
    <name type="scientific">Hartmannibacter diazotrophicus</name>
    <dbReference type="NCBI Taxonomy" id="1482074"/>
    <lineage>
        <taxon>Bacteria</taxon>
        <taxon>Pseudomonadati</taxon>
        <taxon>Pseudomonadota</taxon>
        <taxon>Alphaproteobacteria</taxon>
        <taxon>Hyphomicrobiales</taxon>
        <taxon>Pleomorphomonadaceae</taxon>
        <taxon>Hartmannibacter</taxon>
    </lineage>
</organism>
<keyword evidence="1" id="KW-1133">Transmembrane helix</keyword>
<evidence type="ECO:0008006" key="5">
    <source>
        <dbReference type="Google" id="ProtNLM"/>
    </source>
</evidence>
<dbReference type="Proteomes" id="UP000223606">
    <property type="component" value="Chromosome 1"/>
</dbReference>
<accession>A0A2C9D7M3</accession>
<dbReference type="EMBL" id="LT960614">
    <property type="protein sequence ID" value="SON56169.1"/>
    <property type="molecule type" value="Genomic_DNA"/>
</dbReference>
<keyword evidence="1" id="KW-0812">Transmembrane</keyword>
<protein>
    <recommendedName>
        <fullName evidence="5">VPEID-CTERM protein sorting domain protein</fullName>
    </recommendedName>
</protein>
<keyword evidence="1" id="KW-0472">Membrane</keyword>
<gene>
    <name evidence="3" type="ORF">HDIA_2628</name>
</gene>
<name>A0A2C9D7M3_9HYPH</name>
<sequence>MRKILMAAAAAAILGLTTAPSYAIEVNIDKLVNGVFNCFFDDPRGPACFFYSPIGETGPNGAPLPVAALGLPIAGGLMAYALRKNRR</sequence>
<evidence type="ECO:0000256" key="2">
    <source>
        <dbReference type="SAM" id="SignalP"/>
    </source>
</evidence>
<feature type="transmembrane region" description="Helical" evidence="1">
    <location>
        <begin position="62"/>
        <end position="82"/>
    </location>
</feature>
<evidence type="ECO:0000256" key="1">
    <source>
        <dbReference type="SAM" id="Phobius"/>
    </source>
</evidence>
<keyword evidence="4" id="KW-1185">Reference proteome</keyword>
<reference evidence="4" key="1">
    <citation type="submission" date="2017-09" db="EMBL/GenBank/DDBJ databases">
        <title>Genome sequence of Nannocystis excedens DSM 71.</title>
        <authorList>
            <person name="Blom J."/>
        </authorList>
    </citation>
    <scope>NUCLEOTIDE SEQUENCE [LARGE SCALE GENOMIC DNA]</scope>
    <source>
        <strain evidence="4">type strain: E19</strain>
    </source>
</reference>
<dbReference type="RefSeq" id="WP_157775603.1">
    <property type="nucleotide sequence ID" value="NZ_LT960614.1"/>
</dbReference>